<dbReference type="Pfam" id="PF10075">
    <property type="entry name" value="CSN8_PSD8_EIF3K"/>
    <property type="match status" value="1"/>
</dbReference>
<organism evidence="4 5">
    <name type="scientific">Cymbomonas tetramitiformis</name>
    <dbReference type="NCBI Taxonomy" id="36881"/>
    <lineage>
        <taxon>Eukaryota</taxon>
        <taxon>Viridiplantae</taxon>
        <taxon>Chlorophyta</taxon>
        <taxon>Pyramimonadophyceae</taxon>
        <taxon>Pyramimonadales</taxon>
        <taxon>Pyramimonadaceae</taxon>
        <taxon>Cymbomonas</taxon>
    </lineage>
</organism>
<protein>
    <recommendedName>
        <fullName evidence="3">PCI domain-containing protein</fullName>
    </recommendedName>
</protein>
<accession>A0AAE0FEP4</accession>
<dbReference type="InterPro" id="IPR006746">
    <property type="entry name" value="26S_Psome_Rpn12"/>
</dbReference>
<dbReference type="GO" id="GO:0005829">
    <property type="term" value="C:cytosol"/>
    <property type="evidence" value="ECO:0007669"/>
    <property type="project" value="TreeGrafter"/>
</dbReference>
<dbReference type="InterPro" id="IPR000717">
    <property type="entry name" value="PCI_dom"/>
</dbReference>
<dbReference type="PANTHER" id="PTHR12387">
    <property type="entry name" value="26S PROTEASOME NON-ATPASE REGULATORY SUBUNIT 8"/>
    <property type="match status" value="1"/>
</dbReference>
<dbReference type="Gene3D" id="1.25.40.990">
    <property type="match status" value="1"/>
</dbReference>
<dbReference type="EMBL" id="LGRX02019633">
    <property type="protein sequence ID" value="KAK3258309.1"/>
    <property type="molecule type" value="Genomic_DNA"/>
</dbReference>
<comment type="caution">
    <text evidence="4">The sequence shown here is derived from an EMBL/GenBank/DDBJ whole genome shotgun (WGS) entry which is preliminary data.</text>
</comment>
<name>A0AAE0FEP4_9CHLO</name>
<dbReference type="PANTHER" id="PTHR12387:SF0">
    <property type="entry name" value="26S PROTEASOME NON-ATPASE REGULATORY SUBUNIT 8"/>
    <property type="match status" value="1"/>
</dbReference>
<dbReference type="GO" id="GO:0008541">
    <property type="term" value="C:proteasome regulatory particle, lid subcomplex"/>
    <property type="evidence" value="ECO:0007669"/>
    <property type="project" value="TreeGrafter"/>
</dbReference>
<dbReference type="FunFam" id="1.25.40.990:FF:000001">
    <property type="entry name" value="26S proteasome non-ATPase regulatory subunit"/>
    <property type="match status" value="1"/>
</dbReference>
<dbReference type="Proteomes" id="UP001190700">
    <property type="component" value="Unassembled WGS sequence"/>
</dbReference>
<dbReference type="AlphaFoldDB" id="A0AAE0FEP4"/>
<gene>
    <name evidence="4" type="ORF">CYMTET_32642</name>
</gene>
<sequence>MDLVQSVVPILDSFKAAFNSGDVQKAKSLLSSLKVKLTEFTSLPPFFEDTPTAPKELMIAREVLEHAVLLSVKLEDQAMFERQFAQLKTFYTDTRHLLPASQQEYPIMGLNFLRLLVQNRTAEFHTEMELLSQESLQNVYIKHAIALEQFLMEGAYNKVIAARRDVPAESYNYFMDLLMTTVRDEVAASCEKAYPTLSVASAKEMMSFDSESDLMEYAEERGWVVADGCLKFLVDVNQELTSKDIQSTHLINQMLSYAKELERIV</sequence>
<reference evidence="4 5" key="1">
    <citation type="journal article" date="2015" name="Genome Biol. Evol.">
        <title>Comparative Genomics of a Bacterivorous Green Alga Reveals Evolutionary Causalities and Consequences of Phago-Mixotrophic Mode of Nutrition.</title>
        <authorList>
            <person name="Burns J.A."/>
            <person name="Paasch A."/>
            <person name="Narechania A."/>
            <person name="Kim E."/>
        </authorList>
    </citation>
    <scope>NUCLEOTIDE SEQUENCE [LARGE SCALE GENOMIC DNA]</scope>
    <source>
        <strain evidence="4 5">PLY_AMNH</strain>
    </source>
</reference>
<evidence type="ECO:0000259" key="3">
    <source>
        <dbReference type="PROSITE" id="PS50250"/>
    </source>
</evidence>
<dbReference type="InterPro" id="IPR033464">
    <property type="entry name" value="CSN8_PSD8_EIF3K"/>
</dbReference>
<comment type="similarity">
    <text evidence="1">Belongs to the proteasome subunit S14 family.</text>
</comment>
<feature type="domain" description="PCI" evidence="3">
    <location>
        <begin position="78"/>
        <end position="248"/>
    </location>
</feature>
<evidence type="ECO:0000313" key="4">
    <source>
        <dbReference type="EMBL" id="KAK3258309.1"/>
    </source>
</evidence>
<dbReference type="GO" id="GO:0043161">
    <property type="term" value="P:proteasome-mediated ubiquitin-dependent protein catabolic process"/>
    <property type="evidence" value="ECO:0007669"/>
    <property type="project" value="TreeGrafter"/>
</dbReference>
<evidence type="ECO:0000256" key="2">
    <source>
        <dbReference type="ARBA" id="ARBA00022942"/>
    </source>
</evidence>
<dbReference type="PROSITE" id="PS50250">
    <property type="entry name" value="PCI"/>
    <property type="match status" value="1"/>
</dbReference>
<proteinExistence type="inferred from homology"/>
<keyword evidence="2" id="KW-0647">Proteasome</keyword>
<dbReference type="GO" id="GO:0005634">
    <property type="term" value="C:nucleus"/>
    <property type="evidence" value="ECO:0007669"/>
    <property type="project" value="TreeGrafter"/>
</dbReference>
<evidence type="ECO:0000313" key="5">
    <source>
        <dbReference type="Proteomes" id="UP001190700"/>
    </source>
</evidence>
<keyword evidence="5" id="KW-1185">Reference proteome</keyword>
<evidence type="ECO:0000256" key="1">
    <source>
        <dbReference type="ARBA" id="ARBA00009627"/>
    </source>
</evidence>